<sequence length="330" mass="35530">MFNFRSWVWLGCLLASVMAPVHAAKFPTETINISGTVNVNKDPTDNGNVPFGRYIFVGSSQYTGPSSLNSHMRMQFDPNTTGTIHWGHIDGHIGLPIGNGFYLVFGIRDERGEIWQSDETQLINVAVKSPGEVMVSVVTDETGTDYVGDFSYNANSIAFINNDVTSSNAVCQKNAAYANDFICAVVGINLHFHVSNSTCQIITAHNMAFIWASLSPSEISNGSAETKTAPVTMRCSNSGGVEPIAVTFTSSTGTYDADQGIVKTSRANLGLQLSWASNGQPVVMDKEIDIPAFATSTEDLSVNAKPVQLGSETILGGNFSTQVTMNIEYR</sequence>
<evidence type="ECO:0000256" key="1">
    <source>
        <dbReference type="SAM" id="SignalP"/>
    </source>
</evidence>
<dbReference type="InterPro" id="IPR000259">
    <property type="entry name" value="Adhesion_dom_fimbrial"/>
</dbReference>
<dbReference type="Pfam" id="PF00419">
    <property type="entry name" value="Fimbrial"/>
    <property type="match status" value="1"/>
</dbReference>
<evidence type="ECO:0000313" key="3">
    <source>
        <dbReference type="EMBL" id="POZ22805.1"/>
    </source>
</evidence>
<dbReference type="InterPro" id="IPR036937">
    <property type="entry name" value="Adhesion_dom_fimbrial_sf"/>
</dbReference>
<evidence type="ECO:0000259" key="2">
    <source>
        <dbReference type="Pfam" id="PF00419"/>
    </source>
</evidence>
<organism evidence="3 4">
    <name type="scientific">Lelliottia aquatilis</name>
    <dbReference type="NCBI Taxonomy" id="2080838"/>
    <lineage>
        <taxon>Bacteria</taxon>
        <taxon>Pseudomonadati</taxon>
        <taxon>Pseudomonadota</taxon>
        <taxon>Gammaproteobacteria</taxon>
        <taxon>Enterobacterales</taxon>
        <taxon>Enterobacteriaceae</taxon>
        <taxon>Lelliottia</taxon>
    </lineage>
</organism>
<dbReference type="SUPFAM" id="SSF49401">
    <property type="entry name" value="Bacterial adhesins"/>
    <property type="match status" value="1"/>
</dbReference>
<protein>
    <recommendedName>
        <fullName evidence="2">Fimbrial-type adhesion domain-containing protein</fullName>
    </recommendedName>
</protein>
<dbReference type="EMBL" id="PQVW01000007">
    <property type="protein sequence ID" value="POZ22805.1"/>
    <property type="molecule type" value="Genomic_DNA"/>
</dbReference>
<name>A0ABX5A178_9ENTR</name>
<evidence type="ECO:0000313" key="4">
    <source>
        <dbReference type="Proteomes" id="UP000237025"/>
    </source>
</evidence>
<dbReference type="Gene3D" id="2.60.40.1090">
    <property type="entry name" value="Fimbrial-type adhesion domain"/>
    <property type="match status" value="1"/>
</dbReference>
<keyword evidence="1" id="KW-0732">Signal</keyword>
<dbReference type="InterPro" id="IPR008966">
    <property type="entry name" value="Adhesion_dom_sf"/>
</dbReference>
<gene>
    <name evidence="3" type="ORF">C3712_11630</name>
</gene>
<accession>A0ABX5A178</accession>
<reference evidence="3 4" key="1">
    <citation type="submission" date="2018-02" db="EMBL/GenBank/DDBJ databases">
        <title>Lelliotia aquatilis sp. nov., isolated from drinking water.</title>
        <authorList>
            <person name="Kaempfer P."/>
            <person name="Glaeser S."/>
            <person name="Exner M."/>
            <person name="Doijad S."/>
            <person name="Chakraborty T."/>
        </authorList>
    </citation>
    <scope>NUCLEOTIDE SEQUENCE [LARGE SCALE GENOMIC DNA]</scope>
    <source>
        <strain evidence="3 4">6331-17</strain>
    </source>
</reference>
<dbReference type="RefSeq" id="WP_103949502.1">
    <property type="nucleotide sequence ID" value="NZ_PQVT01000008.1"/>
</dbReference>
<proteinExistence type="predicted"/>
<comment type="caution">
    <text evidence="3">The sequence shown here is derived from an EMBL/GenBank/DDBJ whole genome shotgun (WGS) entry which is preliminary data.</text>
</comment>
<dbReference type="Proteomes" id="UP000237025">
    <property type="component" value="Unassembled WGS sequence"/>
</dbReference>
<feature type="domain" description="Fimbrial-type adhesion" evidence="2">
    <location>
        <begin position="195"/>
        <end position="329"/>
    </location>
</feature>
<feature type="signal peptide" evidence="1">
    <location>
        <begin position="1"/>
        <end position="23"/>
    </location>
</feature>
<feature type="chain" id="PRO_5045147180" description="Fimbrial-type adhesion domain-containing protein" evidence="1">
    <location>
        <begin position="24"/>
        <end position="330"/>
    </location>
</feature>
<keyword evidence="4" id="KW-1185">Reference proteome</keyword>